<sequence>MSNNCRPIARPMLNRILSQSLIVGVLSTWGLLSGVTVELSLGSPSFAFRSSALAQSDDEINRYAQAAREIESSRQSAYNEIKGIIGGEVPSFACDQRPGSLEALPPRARDIAARYCDEAENIVKKNNFTNESFNAITRMRQSDQALERRVQDALNRR</sequence>
<comment type="caution">
    <text evidence="2">The sequence shown here is derived from an EMBL/GenBank/DDBJ whole genome shotgun (WGS) entry which is preliminary data.</text>
</comment>
<accession>A0AAV3WGK2</accession>
<feature type="domain" description="DUF4168" evidence="1">
    <location>
        <begin position="56"/>
        <end position="150"/>
    </location>
</feature>
<evidence type="ECO:0000313" key="3">
    <source>
        <dbReference type="Proteomes" id="UP001050975"/>
    </source>
</evidence>
<name>A0AAV3WGK2_9CYAN</name>
<dbReference type="AlphaFoldDB" id="A0AAV3WGK2"/>
<dbReference type="Proteomes" id="UP001050975">
    <property type="component" value="Unassembled WGS sequence"/>
</dbReference>
<reference evidence="2" key="1">
    <citation type="submission" date="2019-10" db="EMBL/GenBank/DDBJ databases">
        <title>Draft genome sequece of Microseira wollei NIES-4236.</title>
        <authorList>
            <person name="Yamaguchi H."/>
            <person name="Suzuki S."/>
            <person name="Kawachi M."/>
        </authorList>
    </citation>
    <scope>NUCLEOTIDE SEQUENCE</scope>
    <source>
        <strain evidence="2">NIES-4236</strain>
    </source>
</reference>
<evidence type="ECO:0000313" key="2">
    <source>
        <dbReference type="EMBL" id="GET37554.1"/>
    </source>
</evidence>
<protein>
    <recommendedName>
        <fullName evidence="1">DUF4168 domain-containing protein</fullName>
    </recommendedName>
</protein>
<organism evidence="2 3">
    <name type="scientific">Microseira wollei NIES-4236</name>
    <dbReference type="NCBI Taxonomy" id="2530354"/>
    <lineage>
        <taxon>Bacteria</taxon>
        <taxon>Bacillati</taxon>
        <taxon>Cyanobacteriota</taxon>
        <taxon>Cyanophyceae</taxon>
        <taxon>Oscillatoriophycideae</taxon>
        <taxon>Aerosakkonematales</taxon>
        <taxon>Aerosakkonemataceae</taxon>
        <taxon>Microseira</taxon>
    </lineage>
</organism>
<dbReference type="EMBL" id="BLAY01000030">
    <property type="protein sequence ID" value="GET37554.1"/>
    <property type="molecule type" value="Genomic_DNA"/>
</dbReference>
<dbReference type="Pfam" id="PF13767">
    <property type="entry name" value="DUF4168"/>
    <property type="match status" value="1"/>
</dbReference>
<dbReference type="RefSeq" id="WP_226579214.1">
    <property type="nucleotide sequence ID" value="NZ_BLAY01000030.1"/>
</dbReference>
<gene>
    <name evidence="2" type="primary">ycf39</name>
    <name evidence="2" type="ORF">MiSe_23080</name>
</gene>
<evidence type="ECO:0000259" key="1">
    <source>
        <dbReference type="Pfam" id="PF13767"/>
    </source>
</evidence>
<dbReference type="InterPro" id="IPR025433">
    <property type="entry name" value="DUF4168"/>
</dbReference>
<proteinExistence type="predicted"/>
<keyword evidence="3" id="KW-1185">Reference proteome</keyword>